<evidence type="ECO:0000259" key="8">
    <source>
        <dbReference type="PROSITE" id="PS51651"/>
    </source>
</evidence>
<gene>
    <name evidence="9" type="ORF">GHT06_021252</name>
</gene>
<dbReference type="InterPro" id="IPR056372">
    <property type="entry name" value="TPR_DOCK"/>
</dbReference>
<sequence>MTHWIPTPEKDRLGVVTYNVQHDGAYCLKLEVGDTVHNLCQEEFWYFGYSVRNRALKGIYPKSFIHIQESFIEKTAIGEQVTACQSPVVQEVTSVLREWGQIGQELYRTHDHKWRAVYLLMRDLMSNRSKMLTGTLTLDELRELKHALTSQIDFGNNLLGLDMVVRDEQGNILNPDSASVVQLYRHHEQASQRIKKAVASSSSNINGISSTGGNGLINPTKIKLANRHSHMFFVAVRNFVCRVGEDTELLLCLYDAKEWKPLTENYVLRWSRMGLSMDLDLLGNMRVLYTDLGSRDLARERIYLVCYVIRVGNMDVRPEDPRRQTTSVASMGGSSRRTISGTLPNNSAAPEFLRRPCGIACMDVTDYLSGRLETDEEKQHFVPFISCSDRDSLDGTLRRLIVSGREISHKEHKNQGLWVSLRLLHGDMKQVSEEHPALVQVAQVAVSRKLGFPEIILPGDVRHDLYLTLSSGEFSRGSKSADKNVEVTVRVCNEKGKPIPGVMHLGSGVTAQDEYRSVVYYHEDKPRWSETFKIAIPIDEFYRSHLKFTFKHRSSNEAKDRTEKPFALSYVKLMQDNGTTLMDTQHELLVYKVDHRKLDENDTAYLGLPSTRADLAEHGSNKPSAAGLTINTKDSLLIGTCLCSTKLTQNVELLGLLKYHSSQSQQLPAILTSLMKVDGEEVVKFLQDVLDALFNILMLNSDSNIFDRSVFDCLVFIIGLVTDRKYEHFKPVLDVYIKENFSATLAYKKLLVVLNDCVQSDVTTKLQGDDLLRVMKALQYLFKFVVRSRQLFVNLHGEVDEAGDSDFESLLLNLLSSMSDFMRRNDGLVLLAQGACLKYIPCAIPDLVLVIDEQQLSTSLADIVTSVPVGRLNNQKMMTLNDMVHSQLFLKPECRAIILPVVVKRVKELLTGPQEGGWGCYKVELRNIEKSKSKAARLLGEQVDQNALSQKAVVAGETRALEVEMSVTVMCDVMQILYRKDVGATHNDVAEVMANGLRTIIQTIISIDREDPFVGPLVSVMLSIFRQMTPHHYRNYLGHFATRSDLLDFLIEILMVFKDLVAKHVYAPDWAQMILLQNSIILKALRFFSHTIRDRFSNPYEGQLWNNYFFCAITYVCQPALQLESFSQTKRRQVLARYRDMRREMGFEIRTMWFNLGQHKINFVPAMVGQFLEMTLLPETELRKATIPIFFDMMQCEFYSPRVQGEAYSDTKRDSSHIKGNFQEVENKLITQLDVLVEGGRGDEHYKDLFQSLMTELCEKHSTMREQGLKLVRIVTRLMERLLEYRSIITDENRENRMSCTVNLLNFYQEIGRKEMYIRYLNKLCDLHLECDNFTEAAYTLQLHAQLLRWSDEPLPTLLLTSRHPHTTSHRQLKEALYLDSIDLFDRGKMWECALTLCKELARQYEEETYDYGRLGALLNRMATLYDHIIHQLRPEPEYFRVAFYGRGFPAFLQNKIFVFRGKEYERLSDFANRIMLQFPNAETMNRLTPPDQEIMDSPQQYLQMNKVDPMLSTEDQLRFASKPVSEQILRFYRVNRVQRFSFSRPFHRGQRDSDNAFSSMWLERTILTISHQLPGILRWFPVEESYVFELSPLQFAIETMEQTNKSLTELILAHRADPKLALHPLSMKLNGIVDAAVNGGISNYEKAFFTERYLVEHPEDKDLVSQLQELFALQIPLLEAALVVHRSRVNQAMQPLQQRIEVCFQQMRVHVESKYGRRDVDPQLERQMEQLTRNQRQSTQSSGGVSGGPYALHNRLSTNSTGDANHPDAVHHHSAPLTLSTSNSTPTSRLSTLSVTLNSPGNAGAGPSHNTQTSRHPSSLFSRTSSQAVLSSLSFSLPSSSSASNPSSSSSSISPVKMLTTGHRFRSNKNSANNAEKKLRDKENKQHRDSFRRLSSSSMGGRGSHFPSLSLAGFGLGSSSNSVSVPSSPAVVVSHSGNGGGSSNALGSSAHSLDASSSSETVSQLASPETTTSTVVIELTQQLTAKRPLRSEVAKERRSSTARGPSFNGDHHGVCSSPSQNSVASTMSSSSNEDIPPPLPAKQMQNMGGCASISDIPPEKPPLPAVTLSEIKEAGHGGGAPPPPPKKPARPLPPM</sequence>
<dbReference type="Proteomes" id="UP000820818">
    <property type="component" value="Linkage Group LG9"/>
</dbReference>
<dbReference type="EMBL" id="WJBH02000009">
    <property type="protein sequence ID" value="KAI9553354.1"/>
    <property type="molecule type" value="Genomic_DNA"/>
</dbReference>
<feature type="compositionally biased region" description="Polar residues" evidence="6">
    <location>
        <begin position="1809"/>
        <end position="1822"/>
    </location>
</feature>
<dbReference type="Pfam" id="PF23554">
    <property type="entry name" value="TPR_DOCK"/>
    <property type="match status" value="2"/>
</dbReference>
<dbReference type="InterPro" id="IPR046769">
    <property type="entry name" value="DOCKER_Lobe_A"/>
</dbReference>
<evidence type="ECO:0000256" key="5">
    <source>
        <dbReference type="PROSITE-ProRule" id="PRU00983"/>
    </source>
</evidence>
<organism evidence="9 10">
    <name type="scientific">Daphnia sinensis</name>
    <dbReference type="NCBI Taxonomy" id="1820382"/>
    <lineage>
        <taxon>Eukaryota</taxon>
        <taxon>Metazoa</taxon>
        <taxon>Ecdysozoa</taxon>
        <taxon>Arthropoda</taxon>
        <taxon>Crustacea</taxon>
        <taxon>Branchiopoda</taxon>
        <taxon>Diplostraca</taxon>
        <taxon>Cladocera</taxon>
        <taxon>Anomopoda</taxon>
        <taxon>Daphniidae</taxon>
        <taxon>Daphnia</taxon>
        <taxon>Daphnia similis group</taxon>
    </lineage>
</organism>
<protein>
    <recommendedName>
        <fullName evidence="11">Dedicator of cytokinesis protein 1</fullName>
    </recommendedName>
</protein>
<evidence type="ECO:0000256" key="1">
    <source>
        <dbReference type="ARBA" id="ARBA00004496"/>
    </source>
</evidence>
<dbReference type="InterPro" id="IPR046773">
    <property type="entry name" value="DOCKER_Lobe_C"/>
</dbReference>
<dbReference type="GO" id="GO:0005737">
    <property type="term" value="C:cytoplasm"/>
    <property type="evidence" value="ECO:0007669"/>
    <property type="project" value="UniProtKB-SubCell"/>
</dbReference>
<dbReference type="InterPro" id="IPR027357">
    <property type="entry name" value="DOCKER_dom"/>
</dbReference>
<dbReference type="Gene3D" id="1.20.58.740">
    <property type="match status" value="1"/>
</dbReference>
<feature type="domain" description="DOCKER" evidence="8">
    <location>
        <begin position="1308"/>
        <end position="1721"/>
    </location>
</feature>
<dbReference type="FunFam" id="1.20.58.740:FF:000004">
    <property type="entry name" value="Dedicator of cytokinesis protein 1"/>
    <property type="match status" value="1"/>
</dbReference>
<dbReference type="GO" id="GO:0007264">
    <property type="term" value="P:small GTPase-mediated signal transduction"/>
    <property type="evidence" value="ECO:0007669"/>
    <property type="project" value="InterPro"/>
</dbReference>
<keyword evidence="2" id="KW-0963">Cytoplasm</keyword>
<feature type="compositionally biased region" description="Basic and acidic residues" evidence="6">
    <location>
        <begin position="1876"/>
        <end position="1893"/>
    </location>
</feature>
<feature type="compositionally biased region" description="Polar residues" evidence="6">
    <location>
        <begin position="1961"/>
        <end position="1974"/>
    </location>
</feature>
<dbReference type="GO" id="GO:0007520">
    <property type="term" value="P:myoblast fusion"/>
    <property type="evidence" value="ECO:0007669"/>
    <property type="project" value="TreeGrafter"/>
</dbReference>
<feature type="compositionally biased region" description="Low complexity" evidence="6">
    <location>
        <begin position="1776"/>
        <end position="1800"/>
    </location>
</feature>
<dbReference type="CDD" id="cd11872">
    <property type="entry name" value="SH3_DOCK_AB"/>
    <property type="match status" value="1"/>
</dbReference>
<dbReference type="CDD" id="cd08694">
    <property type="entry name" value="C2_Dock-A"/>
    <property type="match status" value="1"/>
</dbReference>
<evidence type="ECO:0000256" key="2">
    <source>
        <dbReference type="ARBA" id="ARBA00022490"/>
    </source>
</evidence>
<feature type="compositionally biased region" description="Basic and acidic residues" evidence="6">
    <location>
        <begin position="1990"/>
        <end position="2000"/>
    </location>
</feature>
<dbReference type="GO" id="GO:0031267">
    <property type="term" value="F:small GTPase binding"/>
    <property type="evidence" value="ECO:0007669"/>
    <property type="project" value="TreeGrafter"/>
</dbReference>
<evidence type="ECO:0000259" key="7">
    <source>
        <dbReference type="PROSITE" id="PS51650"/>
    </source>
</evidence>
<dbReference type="GO" id="GO:0005085">
    <property type="term" value="F:guanyl-nucleotide exchange factor activity"/>
    <property type="evidence" value="ECO:0007669"/>
    <property type="project" value="UniProtKB-KW"/>
</dbReference>
<dbReference type="Gene3D" id="1.25.40.410">
    <property type="match status" value="1"/>
</dbReference>
<dbReference type="Pfam" id="PF20422">
    <property type="entry name" value="DHR-2_Lobe_B"/>
    <property type="match status" value="1"/>
</dbReference>
<name>A0AAD5KIX2_9CRUS</name>
<dbReference type="Gene3D" id="1.20.1270.350">
    <property type="entry name" value="Dedicator of cytokinesis N-terminal subdomain"/>
    <property type="match status" value="1"/>
</dbReference>
<evidence type="ECO:0000313" key="10">
    <source>
        <dbReference type="Proteomes" id="UP000820818"/>
    </source>
</evidence>
<dbReference type="InterPro" id="IPR016024">
    <property type="entry name" value="ARM-type_fold"/>
</dbReference>
<feature type="compositionally biased region" description="Low complexity" evidence="6">
    <location>
        <begin position="2020"/>
        <end position="2032"/>
    </location>
</feature>
<reference evidence="9 10" key="1">
    <citation type="submission" date="2022-05" db="EMBL/GenBank/DDBJ databases">
        <title>A multi-omics perspective on studying reproductive biology in Daphnia sinensis.</title>
        <authorList>
            <person name="Jia J."/>
        </authorList>
    </citation>
    <scope>NUCLEOTIDE SEQUENCE [LARGE SCALE GENOMIC DNA]</scope>
    <source>
        <strain evidence="9 10">WSL</strain>
    </source>
</reference>
<feature type="region of interest" description="Disordered" evidence="6">
    <location>
        <begin position="1918"/>
        <end position="1937"/>
    </location>
</feature>
<dbReference type="PROSITE" id="PS51651">
    <property type="entry name" value="DOCKER"/>
    <property type="match status" value="1"/>
</dbReference>
<dbReference type="Pfam" id="PF16172">
    <property type="entry name" value="DOCK_N"/>
    <property type="match status" value="1"/>
</dbReference>
<dbReference type="InterPro" id="IPR042455">
    <property type="entry name" value="DOCK_N_sub1"/>
</dbReference>
<proteinExistence type="inferred from homology"/>
<dbReference type="InterPro" id="IPR043161">
    <property type="entry name" value="DOCK_C_lobe_A"/>
</dbReference>
<feature type="region of interest" description="Disordered" evidence="6">
    <location>
        <begin position="319"/>
        <end position="341"/>
    </location>
</feature>
<dbReference type="InterPro" id="IPR035892">
    <property type="entry name" value="C2_domain_sf"/>
</dbReference>
<evidence type="ECO:0000256" key="4">
    <source>
        <dbReference type="ARBA" id="ARBA00022658"/>
    </source>
</evidence>
<dbReference type="InterPro" id="IPR032376">
    <property type="entry name" value="DOCK_N"/>
</dbReference>
<dbReference type="InterPro" id="IPR043162">
    <property type="entry name" value="DOCK_C_lobe_C"/>
</dbReference>
<dbReference type="InterPro" id="IPR027007">
    <property type="entry name" value="C2_DOCK-type_domain"/>
</dbReference>
<dbReference type="InterPro" id="IPR026791">
    <property type="entry name" value="DOCK"/>
</dbReference>
<comment type="similarity">
    <text evidence="5">Belongs to the DOCK family.</text>
</comment>
<keyword evidence="10" id="KW-1185">Reference proteome</keyword>
<dbReference type="Pfam" id="PF20421">
    <property type="entry name" value="DHR-2_Lobe_C"/>
    <property type="match status" value="1"/>
</dbReference>
<dbReference type="Gene3D" id="2.60.40.150">
    <property type="entry name" value="C2 domain"/>
    <property type="match status" value="1"/>
</dbReference>
<keyword evidence="4" id="KW-0344">Guanine-nucleotide releasing factor</keyword>
<keyword evidence="3" id="KW-0597">Phosphoprotein</keyword>
<dbReference type="PANTHER" id="PTHR45653">
    <property type="entry name" value="DEDICATOR OF CYTOKINESIS"/>
    <property type="match status" value="1"/>
</dbReference>
<feature type="compositionally biased region" description="Polar residues" evidence="6">
    <location>
        <begin position="324"/>
        <end position="341"/>
    </location>
</feature>
<evidence type="ECO:0000256" key="3">
    <source>
        <dbReference type="ARBA" id="ARBA00022553"/>
    </source>
</evidence>
<dbReference type="GO" id="GO:0016477">
    <property type="term" value="P:cell migration"/>
    <property type="evidence" value="ECO:0007669"/>
    <property type="project" value="TreeGrafter"/>
</dbReference>
<feature type="compositionally biased region" description="Pro residues" evidence="6">
    <location>
        <begin position="2081"/>
        <end position="2096"/>
    </location>
</feature>
<dbReference type="Gene3D" id="2.30.30.40">
    <property type="entry name" value="SH3 Domains"/>
    <property type="match status" value="1"/>
</dbReference>
<dbReference type="CDD" id="cd11697">
    <property type="entry name" value="DHR2_DOCK_A"/>
    <property type="match status" value="1"/>
</dbReference>
<accession>A0AAD5KIX2</accession>
<dbReference type="PROSITE" id="PS51650">
    <property type="entry name" value="C2_DOCK"/>
    <property type="match status" value="1"/>
</dbReference>
<dbReference type="Pfam" id="PF14429">
    <property type="entry name" value="DOCK-C2"/>
    <property type="match status" value="1"/>
</dbReference>
<feature type="compositionally biased region" description="Low complexity" evidence="6">
    <location>
        <begin position="1944"/>
        <end position="1960"/>
    </location>
</feature>
<feature type="region of interest" description="Disordered" evidence="6">
    <location>
        <begin position="1987"/>
        <end position="2096"/>
    </location>
</feature>
<comment type="caution">
    <text evidence="9">The sequence shown here is derived from an EMBL/GenBank/DDBJ whole genome shotgun (WGS) entry which is preliminary data.</text>
</comment>
<feature type="region of interest" description="Disordered" evidence="6">
    <location>
        <begin position="1837"/>
        <end position="1904"/>
    </location>
</feature>
<evidence type="ECO:0008006" key="11">
    <source>
        <dbReference type="Google" id="ProtNLM"/>
    </source>
</evidence>
<feature type="region of interest" description="Disordered" evidence="6">
    <location>
        <begin position="1942"/>
        <end position="1974"/>
    </location>
</feature>
<dbReference type="InterPro" id="IPR046770">
    <property type="entry name" value="DOCKER_Lobe_B"/>
</dbReference>
<dbReference type="PANTHER" id="PTHR45653:SF10">
    <property type="entry name" value="MYOBLAST CITY, ISOFORM B"/>
    <property type="match status" value="1"/>
</dbReference>
<dbReference type="GO" id="GO:0005886">
    <property type="term" value="C:plasma membrane"/>
    <property type="evidence" value="ECO:0007669"/>
    <property type="project" value="TreeGrafter"/>
</dbReference>
<feature type="domain" description="C2 DOCK-type" evidence="7">
    <location>
        <begin position="462"/>
        <end position="643"/>
    </location>
</feature>
<feature type="compositionally biased region" description="Low complexity" evidence="6">
    <location>
        <begin position="1837"/>
        <end position="1856"/>
    </location>
</feature>
<dbReference type="InterPro" id="IPR047026">
    <property type="entry name" value="DOCK1_C2"/>
</dbReference>
<dbReference type="SUPFAM" id="SSF48371">
    <property type="entry name" value="ARM repeat"/>
    <property type="match status" value="1"/>
</dbReference>
<feature type="region of interest" description="Disordered" evidence="6">
    <location>
        <begin position="1731"/>
        <end position="1824"/>
    </location>
</feature>
<comment type="subcellular location">
    <subcellularLocation>
        <location evidence="1">Cytoplasm</location>
    </subcellularLocation>
</comment>
<dbReference type="Pfam" id="PF06920">
    <property type="entry name" value="DHR-2_Lobe_A"/>
    <property type="match status" value="1"/>
</dbReference>
<evidence type="ECO:0000313" key="9">
    <source>
        <dbReference type="EMBL" id="KAI9553354.1"/>
    </source>
</evidence>
<evidence type="ECO:0000256" key="6">
    <source>
        <dbReference type="SAM" id="MobiDB-lite"/>
    </source>
</evidence>